<feature type="transmembrane region" description="Helical" evidence="1">
    <location>
        <begin position="35"/>
        <end position="52"/>
    </location>
</feature>
<name>A0A7X6KW45_9CELL</name>
<reference evidence="2 3" key="1">
    <citation type="submission" date="2020-04" db="EMBL/GenBank/DDBJ databases">
        <title>MicrobeNet Type strains.</title>
        <authorList>
            <person name="Nicholson A.C."/>
        </authorList>
    </citation>
    <scope>NUCLEOTIDE SEQUENCE [LARGE SCALE GENOMIC DNA]</scope>
    <source>
        <strain evidence="2 3">ATCC BAA-788</strain>
    </source>
</reference>
<evidence type="ECO:0000256" key="1">
    <source>
        <dbReference type="SAM" id="Phobius"/>
    </source>
</evidence>
<dbReference type="Proteomes" id="UP000581206">
    <property type="component" value="Unassembled WGS sequence"/>
</dbReference>
<keyword evidence="1" id="KW-0812">Transmembrane</keyword>
<keyword evidence="1" id="KW-0472">Membrane</keyword>
<evidence type="ECO:0000313" key="3">
    <source>
        <dbReference type="Proteomes" id="UP000581206"/>
    </source>
</evidence>
<sequence>MRSRIRWSSLAVVVGAGLLTLLCLGAVLRGRAWAWVPALICAAVAVRELRALRRLDRRSGGSG</sequence>
<comment type="caution">
    <text evidence="2">The sequence shown here is derived from an EMBL/GenBank/DDBJ whole genome shotgun (WGS) entry which is preliminary data.</text>
</comment>
<dbReference type="AlphaFoldDB" id="A0A7X6KW45"/>
<keyword evidence="3" id="KW-1185">Reference proteome</keyword>
<protein>
    <submittedName>
        <fullName evidence="2">Uncharacterized protein</fullName>
    </submittedName>
</protein>
<gene>
    <name evidence="2" type="ORF">HGA03_11090</name>
</gene>
<accession>A0A7X6KW45</accession>
<dbReference type="EMBL" id="JAAXOX010000004">
    <property type="protein sequence ID" value="NKY23205.1"/>
    <property type="molecule type" value="Genomic_DNA"/>
</dbReference>
<organism evidence="2 3">
    <name type="scientific">Cellulomonas denverensis</name>
    <dbReference type="NCBI Taxonomy" id="264297"/>
    <lineage>
        <taxon>Bacteria</taxon>
        <taxon>Bacillati</taxon>
        <taxon>Actinomycetota</taxon>
        <taxon>Actinomycetes</taxon>
        <taxon>Micrococcales</taxon>
        <taxon>Cellulomonadaceae</taxon>
        <taxon>Cellulomonas</taxon>
    </lineage>
</organism>
<proteinExistence type="predicted"/>
<dbReference type="RefSeq" id="WP_168630310.1">
    <property type="nucleotide sequence ID" value="NZ_BONL01000023.1"/>
</dbReference>
<keyword evidence="1" id="KW-1133">Transmembrane helix</keyword>
<evidence type="ECO:0000313" key="2">
    <source>
        <dbReference type="EMBL" id="NKY23205.1"/>
    </source>
</evidence>